<dbReference type="Gene3D" id="3.20.20.140">
    <property type="entry name" value="Metal-dependent hydrolases"/>
    <property type="match status" value="1"/>
</dbReference>
<dbReference type="AlphaFoldDB" id="A0A382SEJ4"/>
<sequence>MFAQTEPVKDIHRNSPRVWALSHAMIHTEPGDSIKDGTVIVRDGRIEKVGRYIQIPLDAYEIDMEGANIYAGFIDGWLKVKQDEKTKSPDNHWNEKIRAEYRAKDDLKLKEKDLKALRSIGITAAHVVPEKGIFKGKSDLVVLNENTVSVSKDISQV</sequence>
<dbReference type="GO" id="GO:0016810">
    <property type="term" value="F:hydrolase activity, acting on carbon-nitrogen (but not peptide) bonds"/>
    <property type="evidence" value="ECO:0007669"/>
    <property type="project" value="InterPro"/>
</dbReference>
<reference evidence="1" key="1">
    <citation type="submission" date="2018-05" db="EMBL/GenBank/DDBJ databases">
        <authorList>
            <person name="Lanie J.A."/>
            <person name="Ng W.-L."/>
            <person name="Kazmierczak K.M."/>
            <person name="Andrzejewski T.M."/>
            <person name="Davidsen T.M."/>
            <person name="Wayne K.J."/>
            <person name="Tettelin H."/>
            <person name="Glass J.I."/>
            <person name="Rusch D."/>
            <person name="Podicherti R."/>
            <person name="Tsui H.-C.T."/>
            <person name="Winkler M.E."/>
        </authorList>
    </citation>
    <scope>NUCLEOTIDE SEQUENCE</scope>
</reference>
<dbReference type="EMBL" id="UINC01128494">
    <property type="protein sequence ID" value="SVD08279.1"/>
    <property type="molecule type" value="Genomic_DNA"/>
</dbReference>
<evidence type="ECO:0000313" key="1">
    <source>
        <dbReference type="EMBL" id="SVD08279.1"/>
    </source>
</evidence>
<gene>
    <name evidence="1" type="ORF">METZ01_LOCUS361133</name>
</gene>
<protein>
    <recommendedName>
        <fullName evidence="2">Amidohydrolase-related domain-containing protein</fullName>
    </recommendedName>
</protein>
<organism evidence="1">
    <name type="scientific">marine metagenome</name>
    <dbReference type="NCBI Taxonomy" id="408172"/>
    <lineage>
        <taxon>unclassified sequences</taxon>
        <taxon>metagenomes</taxon>
        <taxon>ecological metagenomes</taxon>
    </lineage>
</organism>
<evidence type="ECO:0008006" key="2">
    <source>
        <dbReference type="Google" id="ProtNLM"/>
    </source>
</evidence>
<feature type="non-terminal residue" evidence="1">
    <location>
        <position position="157"/>
    </location>
</feature>
<dbReference type="InterPro" id="IPR011059">
    <property type="entry name" value="Metal-dep_hydrolase_composite"/>
</dbReference>
<name>A0A382SEJ4_9ZZZZ</name>
<dbReference type="SUPFAM" id="SSF51338">
    <property type="entry name" value="Composite domain of metallo-dependent hydrolases"/>
    <property type="match status" value="1"/>
</dbReference>
<accession>A0A382SEJ4</accession>
<proteinExistence type="predicted"/>